<gene>
    <name evidence="1" type="ORF">CRM94_31900</name>
</gene>
<organism evidence="1 2">
    <name type="scientific">Burkholderia gladioli</name>
    <name type="common">Pseudomonas marginata</name>
    <name type="synonym">Phytomonas marginata</name>
    <dbReference type="NCBI Taxonomy" id="28095"/>
    <lineage>
        <taxon>Bacteria</taxon>
        <taxon>Pseudomonadati</taxon>
        <taxon>Pseudomonadota</taxon>
        <taxon>Betaproteobacteria</taxon>
        <taxon>Burkholderiales</taxon>
        <taxon>Burkholderiaceae</taxon>
        <taxon>Burkholderia</taxon>
    </lineage>
</organism>
<evidence type="ECO:0000313" key="1">
    <source>
        <dbReference type="EMBL" id="PEH38934.1"/>
    </source>
</evidence>
<dbReference type="EMBL" id="PDDY01000004">
    <property type="protein sequence ID" value="PEH38934.1"/>
    <property type="molecule type" value="Genomic_DNA"/>
</dbReference>
<reference evidence="2" key="1">
    <citation type="submission" date="2017-09" db="EMBL/GenBank/DDBJ databases">
        <title>FDA dAtabase for Regulatory Grade micrObial Sequences (FDA-ARGOS): Supporting development and validation of Infectious Disease Dx tests.</title>
        <authorList>
            <person name="Minogue T."/>
            <person name="Wolcott M."/>
            <person name="Wasieloski L."/>
            <person name="Aguilar W."/>
            <person name="Moore D."/>
            <person name="Tallon L."/>
            <person name="Sadzewicz L."/>
            <person name="Ott S."/>
            <person name="Zhao X."/>
            <person name="Nagaraj S."/>
            <person name="Vavikolanu K."/>
            <person name="Aluvathingal J."/>
            <person name="Nadendla S."/>
            <person name="Sichtig H."/>
        </authorList>
    </citation>
    <scope>NUCLEOTIDE SEQUENCE [LARGE SCALE GENOMIC DNA]</scope>
    <source>
        <strain evidence="2">FDAARGOS_390</strain>
    </source>
</reference>
<dbReference type="InterPro" id="IPR011990">
    <property type="entry name" value="TPR-like_helical_dom_sf"/>
</dbReference>
<protein>
    <submittedName>
        <fullName evidence="1">Uncharacterized protein</fullName>
    </submittedName>
</protein>
<sequence>MQTTIVKAEPSRPDHDALARWRRSITWGNRAFDERDYPSAIAHYDAAVSTAESMYGRLDDAEAGTAAWVVAHHNLADTYERLGRDCDQCRHLCAAHARLCDTMNRGGLPIRWQAAAQRHCRRTYAELTHFAARHPDDEAAREACQLGAAGATQGLPRQ</sequence>
<name>A0A2A7S5E7_BURGA</name>
<dbReference type="Proteomes" id="UP000220629">
    <property type="component" value="Unassembled WGS sequence"/>
</dbReference>
<dbReference type="RefSeq" id="WP_098154250.1">
    <property type="nucleotide sequence ID" value="NZ_CADESY010000004.1"/>
</dbReference>
<dbReference type="Gene3D" id="1.25.40.10">
    <property type="entry name" value="Tetratricopeptide repeat domain"/>
    <property type="match status" value="1"/>
</dbReference>
<accession>A0A2A7S5E7</accession>
<evidence type="ECO:0000313" key="2">
    <source>
        <dbReference type="Proteomes" id="UP000220629"/>
    </source>
</evidence>
<proteinExistence type="predicted"/>
<dbReference type="AlphaFoldDB" id="A0A2A7S5E7"/>
<dbReference type="SUPFAM" id="SSF48452">
    <property type="entry name" value="TPR-like"/>
    <property type="match status" value="1"/>
</dbReference>
<comment type="caution">
    <text evidence="1">The sequence shown here is derived from an EMBL/GenBank/DDBJ whole genome shotgun (WGS) entry which is preliminary data.</text>
</comment>